<evidence type="ECO:0000259" key="4">
    <source>
        <dbReference type="PROSITE" id="PS50893"/>
    </source>
</evidence>
<dbReference type="InterPro" id="IPR027417">
    <property type="entry name" value="P-loop_NTPase"/>
</dbReference>
<keyword evidence="6" id="KW-1185">Reference proteome</keyword>
<feature type="coiled-coil region" evidence="3">
    <location>
        <begin position="528"/>
        <end position="593"/>
    </location>
</feature>
<dbReference type="SUPFAM" id="SSF52540">
    <property type="entry name" value="P-loop containing nucleoside triphosphate hydrolases"/>
    <property type="match status" value="2"/>
</dbReference>
<dbReference type="CDD" id="cd03221">
    <property type="entry name" value="ABCF_EF-3"/>
    <property type="match status" value="2"/>
</dbReference>
<dbReference type="Pfam" id="PF00005">
    <property type="entry name" value="ABC_tran"/>
    <property type="match status" value="2"/>
</dbReference>
<dbReference type="InterPro" id="IPR003593">
    <property type="entry name" value="AAA+_ATPase"/>
</dbReference>
<keyword evidence="3" id="KW-0175">Coiled coil</keyword>
<comment type="caution">
    <text evidence="5">The sequence shown here is derived from an EMBL/GenBank/DDBJ whole genome shotgun (WGS) entry which is preliminary data.</text>
</comment>
<dbReference type="GO" id="GO:0005524">
    <property type="term" value="F:ATP binding"/>
    <property type="evidence" value="ECO:0007669"/>
    <property type="project" value="UniProtKB-KW"/>
</dbReference>
<dbReference type="InterPro" id="IPR003439">
    <property type="entry name" value="ABC_transporter-like_ATP-bd"/>
</dbReference>
<dbReference type="InterPro" id="IPR017871">
    <property type="entry name" value="ABC_transporter-like_CS"/>
</dbReference>
<organism evidence="5 6">
    <name type="scientific">Streptomyces stramineus</name>
    <dbReference type="NCBI Taxonomy" id="173861"/>
    <lineage>
        <taxon>Bacteria</taxon>
        <taxon>Bacillati</taxon>
        <taxon>Actinomycetota</taxon>
        <taxon>Actinomycetes</taxon>
        <taxon>Kitasatosporales</taxon>
        <taxon>Streptomycetaceae</taxon>
        <taxon>Streptomyces</taxon>
    </lineage>
</organism>
<reference evidence="5 6" key="1">
    <citation type="journal article" date="2019" name="Int. J. Syst. Evol. Microbiol.">
        <title>The Global Catalogue of Microorganisms (GCM) 10K type strain sequencing project: providing services to taxonomists for standard genome sequencing and annotation.</title>
        <authorList>
            <consortium name="The Broad Institute Genomics Platform"/>
            <consortium name="The Broad Institute Genome Sequencing Center for Infectious Disease"/>
            <person name="Wu L."/>
            <person name="Ma J."/>
        </authorList>
    </citation>
    <scope>NUCLEOTIDE SEQUENCE [LARGE SCALE GENOMIC DNA]</scope>
    <source>
        <strain evidence="5 6">JCM 10649</strain>
    </source>
</reference>
<evidence type="ECO:0000313" key="6">
    <source>
        <dbReference type="Proteomes" id="UP001499895"/>
    </source>
</evidence>
<evidence type="ECO:0000256" key="3">
    <source>
        <dbReference type="SAM" id="Coils"/>
    </source>
</evidence>
<feature type="domain" description="ABC transporter" evidence="4">
    <location>
        <begin position="291"/>
        <end position="515"/>
    </location>
</feature>
<dbReference type="InterPro" id="IPR032781">
    <property type="entry name" value="ABC_tran_Xtn"/>
</dbReference>
<dbReference type="PROSITE" id="PS50893">
    <property type="entry name" value="ABC_TRANSPORTER_2"/>
    <property type="match status" value="2"/>
</dbReference>
<dbReference type="Gene3D" id="3.40.50.300">
    <property type="entry name" value="P-loop containing nucleotide triphosphate hydrolases"/>
    <property type="match status" value="2"/>
</dbReference>
<accession>A0ABN0ZKD6</accession>
<dbReference type="Pfam" id="PF12848">
    <property type="entry name" value="ABC_tran_Xtn"/>
    <property type="match status" value="1"/>
</dbReference>
<dbReference type="PANTHER" id="PTHR42855">
    <property type="entry name" value="ABC TRANSPORTER ATP-BINDING SUBUNIT"/>
    <property type="match status" value="1"/>
</dbReference>
<dbReference type="Proteomes" id="UP001499895">
    <property type="component" value="Unassembled WGS sequence"/>
</dbReference>
<gene>
    <name evidence="5" type="ORF">GCM10009544_10510</name>
</gene>
<keyword evidence="2 5" id="KW-0067">ATP-binding</keyword>
<proteinExistence type="predicted"/>
<evidence type="ECO:0000313" key="5">
    <source>
        <dbReference type="EMBL" id="GAA0449572.1"/>
    </source>
</evidence>
<dbReference type="InterPro" id="IPR051309">
    <property type="entry name" value="ABCF_ATPase"/>
</dbReference>
<dbReference type="RefSeq" id="WP_344086285.1">
    <property type="nucleotide sequence ID" value="NZ_BAAAHB010000006.1"/>
</dbReference>
<dbReference type="SMART" id="SM00382">
    <property type="entry name" value="AAA"/>
    <property type="match status" value="2"/>
</dbReference>
<evidence type="ECO:0000256" key="2">
    <source>
        <dbReference type="ARBA" id="ARBA00022840"/>
    </source>
</evidence>
<dbReference type="PROSITE" id="PS00211">
    <property type="entry name" value="ABC_TRANSPORTER_1"/>
    <property type="match status" value="2"/>
</dbReference>
<name>A0ABN0ZKD6_9ACTN</name>
<dbReference type="EMBL" id="BAAAHB010000006">
    <property type="protein sequence ID" value="GAA0449572.1"/>
    <property type="molecule type" value="Genomic_DNA"/>
</dbReference>
<keyword evidence="1" id="KW-0547">Nucleotide-binding</keyword>
<protein>
    <submittedName>
        <fullName evidence="5">ABC-F family ATP-binding cassette domain-containing protein</fullName>
    </submittedName>
</protein>
<dbReference type="PANTHER" id="PTHR42855:SF1">
    <property type="entry name" value="ABC TRANSPORTER DOMAIN-CONTAINING PROTEIN"/>
    <property type="match status" value="1"/>
</dbReference>
<sequence length="601" mass="66498">MATNLVNLEAVDKVYGTRALLDGISLGVNEGDRIGVVGRNGDGKTTLIRILAKLETADNGRVTHAGGLRLGVLTQHDSLDPAATVRHEVIGDLADHEWAGSAKIRDVLTGLFGGLDLPGFAQGLDTVIGPLSGGERRRIALAKLLIADQDMIVLDEPTNHLDVEGISWLAAHLRSRRSALVVVTHDRWFLDQVATRMWDVQRGEVHEYEGGYSDYVFARAERERIAATEEAKRQNLMRKELAWLRRGAPARTSKPRFRIEAANELIADVPPPRDTAELMKFANSRLGKTVFELEGVRIQAGSKELIEHLTWQLGPGDRIGLVGVNGAGKTSLLRALAEAARTQGEKQPAAGRIVVGKTVKLAYLSQEVAELDPAKRVLEAVQQVRDRVDLGKGREMTAGQLCEKFGFTKEKQWTPVGDLSGGERRRLQILRLLMDEPNVLFLDEPTNDLDIETLTQLEDLLDGWPGSMVVISHDRYFIERTTDRVYALLGDRALRMLPRGLDEYLERRQKVIDAAVPAAAPAPEAAAKQKSAGDARAAKKELQKIERRLDRISEQETKLHAKIAEQATDFEAVAKLDAELRELAAERDDLELRWLEMADDA</sequence>
<evidence type="ECO:0000256" key="1">
    <source>
        <dbReference type="ARBA" id="ARBA00022741"/>
    </source>
</evidence>
<feature type="domain" description="ABC transporter" evidence="4">
    <location>
        <begin position="6"/>
        <end position="227"/>
    </location>
</feature>